<dbReference type="SUPFAM" id="SSF48371">
    <property type="entry name" value="ARM repeat"/>
    <property type="match status" value="1"/>
</dbReference>
<dbReference type="KEGG" id="tet:TTHERM_00348890"/>
<dbReference type="OrthoDB" id="10656781at2759"/>
<dbReference type="RefSeq" id="XP_001023044.2">
    <property type="nucleotide sequence ID" value="XM_001023044.2"/>
</dbReference>
<dbReference type="Pfam" id="PF08713">
    <property type="entry name" value="DNA_alkylation"/>
    <property type="match status" value="1"/>
</dbReference>
<feature type="region of interest" description="Disordered" evidence="1">
    <location>
        <begin position="294"/>
        <end position="317"/>
    </location>
</feature>
<keyword evidence="3" id="KW-1185">Reference proteome</keyword>
<reference evidence="3" key="1">
    <citation type="journal article" date="2006" name="PLoS Biol.">
        <title>Macronuclear genome sequence of the ciliate Tetrahymena thermophila, a model eukaryote.</title>
        <authorList>
            <person name="Eisen J.A."/>
            <person name="Coyne R.S."/>
            <person name="Wu M."/>
            <person name="Wu D."/>
            <person name="Thiagarajan M."/>
            <person name="Wortman J.R."/>
            <person name="Badger J.H."/>
            <person name="Ren Q."/>
            <person name="Amedeo P."/>
            <person name="Jones K.M."/>
            <person name="Tallon L.J."/>
            <person name="Delcher A.L."/>
            <person name="Salzberg S.L."/>
            <person name="Silva J.C."/>
            <person name="Haas B.J."/>
            <person name="Majoros W.H."/>
            <person name="Farzad M."/>
            <person name="Carlton J.M."/>
            <person name="Smith R.K. Jr."/>
            <person name="Garg J."/>
            <person name="Pearlman R.E."/>
            <person name="Karrer K.M."/>
            <person name="Sun L."/>
            <person name="Manning G."/>
            <person name="Elde N.C."/>
            <person name="Turkewitz A.P."/>
            <person name="Asai D.J."/>
            <person name="Wilkes D.E."/>
            <person name="Wang Y."/>
            <person name="Cai H."/>
            <person name="Collins K."/>
            <person name="Stewart B.A."/>
            <person name="Lee S.R."/>
            <person name="Wilamowska K."/>
            <person name="Weinberg Z."/>
            <person name="Ruzzo W.L."/>
            <person name="Wloga D."/>
            <person name="Gaertig J."/>
            <person name="Frankel J."/>
            <person name="Tsao C.-C."/>
            <person name="Gorovsky M.A."/>
            <person name="Keeling P.J."/>
            <person name="Waller R.F."/>
            <person name="Patron N.J."/>
            <person name="Cherry J.M."/>
            <person name="Stover N.A."/>
            <person name="Krieger C.J."/>
            <person name="del Toro C."/>
            <person name="Ryder H.F."/>
            <person name="Williamson S.C."/>
            <person name="Barbeau R.A."/>
            <person name="Hamilton E.P."/>
            <person name="Orias E."/>
        </authorList>
    </citation>
    <scope>NUCLEOTIDE SEQUENCE [LARGE SCALE GENOMIC DNA]</scope>
    <source>
        <strain evidence="3">SB210</strain>
    </source>
</reference>
<dbReference type="InterPro" id="IPR014825">
    <property type="entry name" value="DNA_alkylation"/>
</dbReference>
<dbReference type="AlphaFoldDB" id="I7M9T9"/>
<dbReference type="EMBL" id="GG662523">
    <property type="protein sequence ID" value="EAS02799.2"/>
    <property type="molecule type" value="Genomic_DNA"/>
</dbReference>
<dbReference type="GeneID" id="7836829"/>
<proteinExistence type="predicted"/>
<evidence type="ECO:0000256" key="1">
    <source>
        <dbReference type="SAM" id="MobiDB-lite"/>
    </source>
</evidence>
<name>I7M9T9_TETTS</name>
<accession>I7M9T9</accession>
<evidence type="ECO:0000313" key="2">
    <source>
        <dbReference type="EMBL" id="EAS02799.2"/>
    </source>
</evidence>
<gene>
    <name evidence="2" type="ORF">TTHERM_00348890</name>
</gene>
<organism evidence="2 3">
    <name type="scientific">Tetrahymena thermophila (strain SB210)</name>
    <dbReference type="NCBI Taxonomy" id="312017"/>
    <lineage>
        <taxon>Eukaryota</taxon>
        <taxon>Sar</taxon>
        <taxon>Alveolata</taxon>
        <taxon>Ciliophora</taxon>
        <taxon>Intramacronucleata</taxon>
        <taxon>Oligohymenophorea</taxon>
        <taxon>Hymenostomatida</taxon>
        <taxon>Tetrahymenina</taxon>
        <taxon>Tetrahymenidae</taxon>
        <taxon>Tetrahymena</taxon>
    </lineage>
</organism>
<sequence>MRNKIINSILTKEIVSQIGQQIKKSYSPFDNKAFLNSVFNDEWDTKRIKECVQHVSECVHQTLNLPYSQSLDILLDANKRLEYTYSHLMFPYYVELYGQNYFHESMIALKEFTKTSTSEFAIRHFILQNEQEAMKYMYEWSKDSNFHVRRLASEGCRPLLPWSFKIPQYVRDPTPILPILENLKQDPQIYVQKSVANNLNDISKNHPELILQICNSWNKINDQSTKFILKRACRTILKQGNQDALNLFGVASNESIIVSNLKIDQEKVKIGASFSFSFDIEDTKFISKEQHEYFRSKKHNSKNNNDVSSDESDFENNNFNQENQIHQKMLRIEYKIDYLKKNGSYSPKIFIFRGQYALQKQKVSFKGFQNVEQIVTRKHYPGLHYLSIVVNGVEKAKVQFELLQES</sequence>
<dbReference type="InterPro" id="IPR016024">
    <property type="entry name" value="ARM-type_fold"/>
</dbReference>
<protein>
    <submittedName>
        <fullName evidence="2">DNA alkylation repair enzyme</fullName>
    </submittedName>
</protein>
<dbReference type="Gene3D" id="1.25.40.290">
    <property type="entry name" value="ARM repeat domains"/>
    <property type="match status" value="1"/>
</dbReference>
<dbReference type="Proteomes" id="UP000009168">
    <property type="component" value="Unassembled WGS sequence"/>
</dbReference>
<evidence type="ECO:0000313" key="3">
    <source>
        <dbReference type="Proteomes" id="UP000009168"/>
    </source>
</evidence>
<dbReference type="InParanoid" id="I7M9T9"/>